<dbReference type="Proteomes" id="UP000189670">
    <property type="component" value="Unassembled WGS sequence"/>
</dbReference>
<dbReference type="EMBL" id="ATBP01002685">
    <property type="protein sequence ID" value="ETR65582.1"/>
    <property type="molecule type" value="Genomic_DNA"/>
</dbReference>
<dbReference type="InterPro" id="IPR015919">
    <property type="entry name" value="Cadherin-like_sf"/>
</dbReference>
<evidence type="ECO:0000313" key="3">
    <source>
        <dbReference type="Proteomes" id="UP000189670"/>
    </source>
</evidence>
<evidence type="ECO:0000259" key="1">
    <source>
        <dbReference type="SMART" id="SM00736"/>
    </source>
</evidence>
<comment type="caution">
    <text evidence="2">The sequence shown here is derived from an EMBL/GenBank/DDBJ whole genome shotgun (WGS) entry which is preliminary data.</text>
</comment>
<gene>
    <name evidence="2" type="ORF">OMM_14025</name>
</gene>
<feature type="domain" description="Dystroglycan-type cadherin-like" evidence="1">
    <location>
        <begin position="115"/>
        <end position="215"/>
    </location>
</feature>
<dbReference type="Gene3D" id="2.60.40.10">
    <property type="entry name" value="Immunoglobulins"/>
    <property type="match status" value="4"/>
</dbReference>
<dbReference type="GO" id="GO:0016011">
    <property type="term" value="C:dystroglycan complex"/>
    <property type="evidence" value="ECO:0007669"/>
    <property type="project" value="TreeGrafter"/>
</dbReference>
<proteinExistence type="predicted"/>
<feature type="non-terminal residue" evidence="2">
    <location>
        <position position="1"/>
    </location>
</feature>
<sequence>EFDLEVLNTNDAPTVATVITDQSATEDEAFSFTFVEETFNDVDNGDILSYTATLSDDSALPAWLTFNTSTRNFSGIPTNDDVGTITIKVAASDQSLSSVTDAFDLTVTNVNDAPTMVNAIGDETATEDEAYSFTFAENTFEDVDEGDSLTYTATLSDDSSLPAWLTFNISTRNFSGMPTNDDVTTITIKVKATDQSLSSVTDEFDLEVSNTNDAPTVATEITDQSATEDEAFSFTFVEETFNDVDNGDILSYTATLSDDSALPAWLTFNTSTRNFSGIPTNDDVGTITIKVAASDQSLSSVTDAFDLTVTNVNDAPTMVNAIGDETATEDEAYSFTFAENTFEDVDEGDSLTY</sequence>
<dbReference type="Pfam" id="PF05345">
    <property type="entry name" value="He_PIG"/>
    <property type="match status" value="3"/>
</dbReference>
<dbReference type="GO" id="GO:0043236">
    <property type="term" value="F:laminin binding"/>
    <property type="evidence" value="ECO:0007669"/>
    <property type="project" value="TreeGrafter"/>
</dbReference>
<name>A0A1V1NSK5_9BACT</name>
<feature type="domain" description="Dystroglycan-type cadherin-like" evidence="1">
    <location>
        <begin position="216"/>
        <end position="316"/>
    </location>
</feature>
<dbReference type="PANTHER" id="PTHR21559:SF21">
    <property type="entry name" value="DYSTROGLYCAN 1"/>
    <property type="match status" value="1"/>
</dbReference>
<accession>A0A1V1NSK5</accession>
<reference evidence="3" key="1">
    <citation type="submission" date="2012-11" db="EMBL/GenBank/DDBJ databases">
        <authorList>
            <person name="Lucero-Rivera Y.E."/>
            <person name="Tovar-Ramirez D."/>
        </authorList>
    </citation>
    <scope>NUCLEOTIDE SEQUENCE [LARGE SCALE GENOMIC DNA]</scope>
    <source>
        <strain evidence="3">Araruama</strain>
    </source>
</reference>
<dbReference type="SUPFAM" id="SSF49313">
    <property type="entry name" value="Cadherin-like"/>
    <property type="match status" value="3"/>
</dbReference>
<dbReference type="SMART" id="SM00736">
    <property type="entry name" value="CADG"/>
    <property type="match status" value="3"/>
</dbReference>
<dbReference type="AlphaFoldDB" id="A0A1V1NSK5"/>
<dbReference type="PANTHER" id="PTHR21559">
    <property type="entry name" value="DYSTROGLYCAN-RELATED"/>
    <property type="match status" value="1"/>
</dbReference>
<feature type="domain" description="Dystroglycan-type cadherin-like" evidence="1">
    <location>
        <begin position="14"/>
        <end position="114"/>
    </location>
</feature>
<feature type="non-terminal residue" evidence="2">
    <location>
        <position position="353"/>
    </location>
</feature>
<organism evidence="2 3">
    <name type="scientific">Candidatus Magnetoglobus multicellularis str. Araruama</name>
    <dbReference type="NCBI Taxonomy" id="890399"/>
    <lineage>
        <taxon>Bacteria</taxon>
        <taxon>Pseudomonadati</taxon>
        <taxon>Thermodesulfobacteriota</taxon>
        <taxon>Desulfobacteria</taxon>
        <taxon>Desulfobacterales</taxon>
        <taxon>Desulfobacteraceae</taxon>
        <taxon>Candidatus Magnetoglobus</taxon>
    </lineage>
</organism>
<dbReference type="InterPro" id="IPR013783">
    <property type="entry name" value="Ig-like_fold"/>
</dbReference>
<protein>
    <recommendedName>
        <fullName evidence="1">Dystroglycan-type cadherin-like domain-containing protein</fullName>
    </recommendedName>
</protein>
<evidence type="ECO:0000313" key="2">
    <source>
        <dbReference type="EMBL" id="ETR65582.1"/>
    </source>
</evidence>
<dbReference type="GO" id="GO:0005509">
    <property type="term" value="F:calcium ion binding"/>
    <property type="evidence" value="ECO:0007669"/>
    <property type="project" value="InterPro"/>
</dbReference>
<dbReference type="InterPro" id="IPR006644">
    <property type="entry name" value="Cadg"/>
</dbReference>